<dbReference type="InterPro" id="IPR052894">
    <property type="entry name" value="AsmA-related"/>
</dbReference>
<evidence type="ECO:0000313" key="3">
    <source>
        <dbReference type="EMBL" id="KAB8031750.1"/>
    </source>
</evidence>
<dbReference type="PANTHER" id="PTHR30441:SF4">
    <property type="entry name" value="PROTEIN ASMA"/>
    <property type="match status" value="1"/>
</dbReference>
<keyword evidence="1" id="KW-0472">Membrane</keyword>
<comment type="caution">
    <text evidence="3">The sequence shown here is derived from an EMBL/GenBank/DDBJ whole genome shotgun (WGS) entry which is preliminary data.</text>
</comment>
<sequence length="766" mass="84750">MSTQKKWLIGISSFFLVIFLILIALPFMIDFNKFKPQIQNAVEQRLNAKVNFSSARLTIFSGLGVNLQNVTLDNTDENFFNTQLLRVKDVKFKIDLLPLLQGKIIGEIAIKNPEITVVKNGNKTNLSNLIKRNSNNSSSDLSAYAAENTSSEINSNLSSLSKRVVVKTLSIHNATFVFSSASGAYDREIAKVKDLNVLVSNIGLDRDTKIEIFSDIDINSQEYSVKGPISLKIIANTEMSSNEWKSTIFSGLLSLDKLDINFRDAFVKNGKTSFNLNFGGIAKPQNIMIEDFKFLLHTLNGRATISLDNFQKLNSDIKIFLNSSDLSDMGIVFPQHKKMLLNASVDMITKVFGSLSQPNQLNLNIDLSSKLADSDLTLALATDSIKPLNGLLRVQSKNLKLGDIVKPFLVKTPPLPTKKIEEKEKKPVAISSVDSEEFSLSENEKRLLADSDFSTEINIGNLSYDDLIFNNFSFMARIKHYSLAISKLNMNAFSGSLSSILKSDLGASPINFSGNIALNKVRIEEIAHFVKADLVKSPLDGITDINMLFNGTGTTRPNLSKTLNAKGSFFFYNGFLNTKSLLALAGEQFNNFISNTSFGALKVDSSTLKKLSLSEDETSKKNLNNVKGDFEVKDGKLLVRNSIDGDDGLLKLNGDVGLDETLRGTAIFTASKKTKEKLLQQSKYAKYFLDESGNFVLNMTLGGTVLNPEVFLDTALLQARFTKNGTKELSTKIKEEINKNPKIQKLQENAKKFLEMNGINLNKLGL</sequence>
<keyword evidence="1" id="KW-1133">Transmembrane helix</keyword>
<dbReference type="PANTHER" id="PTHR30441">
    <property type="entry name" value="DUF748 DOMAIN-CONTAINING PROTEIN"/>
    <property type="match status" value="1"/>
</dbReference>
<dbReference type="GO" id="GO:0090313">
    <property type="term" value="P:regulation of protein targeting to membrane"/>
    <property type="evidence" value="ECO:0007669"/>
    <property type="project" value="TreeGrafter"/>
</dbReference>
<dbReference type="RefSeq" id="WP_152211926.1">
    <property type="nucleotide sequence ID" value="NZ_WFLN01000005.1"/>
</dbReference>
<dbReference type="Proteomes" id="UP000442694">
    <property type="component" value="Unassembled WGS sequence"/>
</dbReference>
<keyword evidence="1" id="KW-0812">Transmembrane</keyword>
<accession>A0A833N727</accession>
<evidence type="ECO:0000259" key="2">
    <source>
        <dbReference type="Pfam" id="PF05170"/>
    </source>
</evidence>
<dbReference type="InterPro" id="IPR007844">
    <property type="entry name" value="AsmA"/>
</dbReference>
<dbReference type="Pfam" id="PF05170">
    <property type="entry name" value="AsmA"/>
    <property type="match status" value="1"/>
</dbReference>
<dbReference type="AlphaFoldDB" id="A0A833N727"/>
<gene>
    <name evidence="3" type="ORF">GCL57_03680</name>
</gene>
<dbReference type="GO" id="GO:0005886">
    <property type="term" value="C:plasma membrane"/>
    <property type="evidence" value="ECO:0007669"/>
    <property type="project" value="TreeGrafter"/>
</dbReference>
<evidence type="ECO:0000256" key="1">
    <source>
        <dbReference type="SAM" id="Phobius"/>
    </source>
</evidence>
<name>A0A833N727_9BACT</name>
<feature type="transmembrane region" description="Helical" evidence="1">
    <location>
        <begin position="7"/>
        <end position="29"/>
    </location>
</feature>
<evidence type="ECO:0000313" key="4">
    <source>
        <dbReference type="Proteomes" id="UP000442694"/>
    </source>
</evidence>
<protein>
    <submittedName>
        <fullName evidence="3">AsmA family protein</fullName>
    </submittedName>
</protein>
<reference evidence="3 4" key="1">
    <citation type="submission" date="2019-10" db="EMBL/GenBank/DDBJ databases">
        <title>New genus of Silvanigrellaceae.</title>
        <authorList>
            <person name="Pitt A."/>
            <person name="Hahn M.W."/>
        </authorList>
    </citation>
    <scope>NUCLEOTIDE SEQUENCE [LARGE SCALE GENOMIC DNA]</scope>
    <source>
        <strain evidence="3 4">33A1-SZDP</strain>
    </source>
</reference>
<proteinExistence type="predicted"/>
<organism evidence="3 4">
    <name type="scientific">Fluviispira multicolorata</name>
    <dbReference type="NCBI Taxonomy" id="2654512"/>
    <lineage>
        <taxon>Bacteria</taxon>
        <taxon>Pseudomonadati</taxon>
        <taxon>Bdellovibrionota</taxon>
        <taxon>Oligoflexia</taxon>
        <taxon>Silvanigrellales</taxon>
        <taxon>Silvanigrellaceae</taxon>
        <taxon>Fluviispira</taxon>
    </lineage>
</organism>
<feature type="domain" description="AsmA" evidence="2">
    <location>
        <begin position="12"/>
        <end position="636"/>
    </location>
</feature>
<dbReference type="EMBL" id="WFLN01000005">
    <property type="protein sequence ID" value="KAB8031750.1"/>
    <property type="molecule type" value="Genomic_DNA"/>
</dbReference>
<keyword evidence="4" id="KW-1185">Reference proteome</keyword>